<accession>A0A8T0FEH7</accession>
<reference evidence="2" key="1">
    <citation type="journal article" date="2020" name="bioRxiv">
        <title>Chromosome-level reference genome of the European wasp spider Argiope bruennichi: a resource for studies on range expansion and evolutionary adaptation.</title>
        <authorList>
            <person name="Sheffer M.M."/>
            <person name="Hoppe A."/>
            <person name="Krehenwinkel H."/>
            <person name="Uhl G."/>
            <person name="Kuss A.W."/>
            <person name="Jensen L."/>
            <person name="Jensen C."/>
            <person name="Gillespie R.G."/>
            <person name="Hoff K.J."/>
            <person name="Prost S."/>
        </authorList>
    </citation>
    <scope>NUCLEOTIDE SEQUENCE</scope>
</reference>
<evidence type="ECO:0000313" key="3">
    <source>
        <dbReference type="Proteomes" id="UP000807504"/>
    </source>
</evidence>
<sequence>MSSDDKIPLLKKNTSSESSESQSDSEVDKAEENLEHLKLQERLVKEDCSIESRSSDSSIQERNTESTDVPKTVPIEESRLPSADVKSDPAPKTVRAFDLQKEKTVEAQRVGENTETTESTAPFIQSPRKSESPDMSGAPLIPPRKRDITHKLLLSEGSPSNSSASDRQNTLSGIASIVSEVASYSGEEIPYDESANFQEGQPSNDAPGSERLLSEASDSNISDIPDEYQEPPPLTPTDSTSYREYGDQPTVALFQGEEDDMRVCTSLGIVSSKESELEYLHTTSELSEAHLFSREQDIDKMTRCEREPKGNEQELRELEEMQTAAIGLQTEEERIKLSDFGASSPSDRRCPSKYEAGKSSGEKLHCTELSEMKGSNVSPKLQTDKKAGSKEEEPTFKKEVLQRKAKKCKRPDAKLTNSPPSDEIQGSSTKKARPDLELKRTRRTRHDRNITEGSVGPDCLHESDSSPSDGSPDEEETSL</sequence>
<proteinExistence type="predicted"/>
<reference evidence="2" key="2">
    <citation type="submission" date="2020-06" db="EMBL/GenBank/DDBJ databases">
        <authorList>
            <person name="Sheffer M."/>
        </authorList>
    </citation>
    <scope>NUCLEOTIDE SEQUENCE</scope>
</reference>
<feature type="region of interest" description="Disordered" evidence="1">
    <location>
        <begin position="189"/>
        <end position="247"/>
    </location>
</feature>
<feature type="compositionally biased region" description="Low complexity" evidence="1">
    <location>
        <begin position="15"/>
        <end position="24"/>
    </location>
</feature>
<feature type="compositionally biased region" description="Polar residues" evidence="1">
    <location>
        <begin position="111"/>
        <end position="123"/>
    </location>
</feature>
<comment type="caution">
    <text evidence="2">The sequence shown here is derived from an EMBL/GenBank/DDBJ whole genome shotgun (WGS) entry which is preliminary data.</text>
</comment>
<evidence type="ECO:0000256" key="1">
    <source>
        <dbReference type="SAM" id="MobiDB-lite"/>
    </source>
</evidence>
<feature type="compositionally biased region" description="Basic and acidic residues" evidence="1">
    <location>
        <begin position="74"/>
        <end position="89"/>
    </location>
</feature>
<feature type="region of interest" description="Disordered" evidence="1">
    <location>
        <begin position="1"/>
        <end position="168"/>
    </location>
</feature>
<dbReference type="Proteomes" id="UP000807504">
    <property type="component" value="Unassembled WGS sequence"/>
</dbReference>
<gene>
    <name evidence="2" type="ORF">HNY73_007302</name>
</gene>
<feature type="region of interest" description="Disordered" evidence="1">
    <location>
        <begin position="327"/>
        <end position="479"/>
    </location>
</feature>
<organism evidence="2 3">
    <name type="scientific">Argiope bruennichi</name>
    <name type="common">Wasp spider</name>
    <name type="synonym">Aranea bruennichi</name>
    <dbReference type="NCBI Taxonomy" id="94029"/>
    <lineage>
        <taxon>Eukaryota</taxon>
        <taxon>Metazoa</taxon>
        <taxon>Ecdysozoa</taxon>
        <taxon>Arthropoda</taxon>
        <taxon>Chelicerata</taxon>
        <taxon>Arachnida</taxon>
        <taxon>Araneae</taxon>
        <taxon>Araneomorphae</taxon>
        <taxon>Entelegynae</taxon>
        <taxon>Araneoidea</taxon>
        <taxon>Araneidae</taxon>
        <taxon>Argiope</taxon>
    </lineage>
</organism>
<name>A0A8T0FEH7_ARGBR</name>
<feature type="compositionally biased region" description="Basic and acidic residues" evidence="1">
    <location>
        <begin position="382"/>
        <end position="402"/>
    </location>
</feature>
<protein>
    <submittedName>
        <fullName evidence="2">Uncharacterized protein</fullName>
    </submittedName>
</protein>
<evidence type="ECO:0000313" key="2">
    <source>
        <dbReference type="EMBL" id="KAF8789361.1"/>
    </source>
</evidence>
<feature type="compositionally biased region" description="Polar residues" evidence="1">
    <location>
        <begin position="415"/>
        <end position="429"/>
    </location>
</feature>
<feature type="compositionally biased region" description="Basic and acidic residues" evidence="1">
    <location>
        <begin position="26"/>
        <end position="54"/>
    </location>
</feature>
<dbReference type="EMBL" id="JABXBU010000012">
    <property type="protein sequence ID" value="KAF8789361.1"/>
    <property type="molecule type" value="Genomic_DNA"/>
</dbReference>
<feature type="compositionally biased region" description="Polar residues" evidence="1">
    <location>
        <begin position="195"/>
        <end position="206"/>
    </location>
</feature>
<keyword evidence="3" id="KW-1185">Reference proteome</keyword>
<feature type="compositionally biased region" description="Polar residues" evidence="1">
    <location>
        <begin position="157"/>
        <end position="168"/>
    </location>
</feature>
<dbReference type="AlphaFoldDB" id="A0A8T0FEH7"/>
<feature type="compositionally biased region" description="Basic and acidic residues" evidence="1">
    <location>
        <begin position="346"/>
        <end position="371"/>
    </location>
</feature>